<protein>
    <submittedName>
        <fullName evidence="2">Uncharacterized protein</fullName>
    </submittedName>
</protein>
<feature type="compositionally biased region" description="Low complexity" evidence="1">
    <location>
        <begin position="218"/>
        <end position="235"/>
    </location>
</feature>
<evidence type="ECO:0000313" key="3">
    <source>
        <dbReference type="Proteomes" id="UP000075881"/>
    </source>
</evidence>
<evidence type="ECO:0000256" key="1">
    <source>
        <dbReference type="SAM" id="MobiDB-lite"/>
    </source>
</evidence>
<dbReference type="EnsemblMetazoa" id="ACHR010115-RA">
    <property type="protein sequence ID" value="ACHR010115-PA"/>
    <property type="gene ID" value="ACHR010115"/>
</dbReference>
<accession>A0A182KH77</accession>
<keyword evidence="3" id="KW-1185">Reference proteome</keyword>
<feature type="region of interest" description="Disordered" evidence="1">
    <location>
        <begin position="120"/>
        <end position="334"/>
    </location>
</feature>
<organism evidence="2 3">
    <name type="scientific">Anopheles christyi</name>
    <dbReference type="NCBI Taxonomy" id="43041"/>
    <lineage>
        <taxon>Eukaryota</taxon>
        <taxon>Metazoa</taxon>
        <taxon>Ecdysozoa</taxon>
        <taxon>Arthropoda</taxon>
        <taxon>Hexapoda</taxon>
        <taxon>Insecta</taxon>
        <taxon>Pterygota</taxon>
        <taxon>Neoptera</taxon>
        <taxon>Endopterygota</taxon>
        <taxon>Diptera</taxon>
        <taxon>Nematocera</taxon>
        <taxon>Culicoidea</taxon>
        <taxon>Culicidae</taxon>
        <taxon>Anophelinae</taxon>
        <taxon>Anopheles</taxon>
    </lineage>
</organism>
<reference evidence="2" key="2">
    <citation type="submission" date="2020-05" db="UniProtKB">
        <authorList>
            <consortium name="EnsemblMetazoa"/>
        </authorList>
    </citation>
    <scope>IDENTIFICATION</scope>
    <source>
        <strain evidence="2">ACHKN1017</strain>
    </source>
</reference>
<sequence length="397" mass="42955">MTSSKLRIKGDLYNRLSSVQTDEMLYKETIKPRSSTNYFQSTGSVTGYDQQDSNEEPLRYPEECSTQLKIDTKRSPTTTAALRDNGSENTEMPPKSAFILRAQFYQNLFAASANLLKKHRPSRQLRVPDPANNLEGHHSEDEPGIDEKAQDLSSPLETALASVGQFPKSLFPSSPAPNERHEAAADAHPEMDRDVDTCESNEMLEKPSNAFPWLSEATNNNDYTKGNNNHHNTPPHLHHPHHPHHHHHHHHHPHHSHHLAHSAAAAAASSAGSQSNLGAASSSTGNCRHGHAEDTKCRSLNCGGVGGGPPQSPSAGSSLAANEGATPDSSSTTATATAIPNFNQMPVPGGVQGQNPTQGLVHWMSAVMAEHMTSNPHHDPAAVGMHYMWNGPVEVSV</sequence>
<feature type="region of interest" description="Disordered" evidence="1">
    <location>
        <begin position="37"/>
        <end position="56"/>
    </location>
</feature>
<name>A0A182KH77_9DIPT</name>
<feature type="compositionally biased region" description="Basic residues" evidence="1">
    <location>
        <begin position="236"/>
        <end position="260"/>
    </location>
</feature>
<feature type="compositionally biased region" description="Basic and acidic residues" evidence="1">
    <location>
        <begin position="178"/>
        <end position="196"/>
    </location>
</feature>
<dbReference type="VEuPathDB" id="VectorBase:ACHR010115"/>
<proteinExistence type="predicted"/>
<evidence type="ECO:0000313" key="2">
    <source>
        <dbReference type="EnsemblMetazoa" id="ACHR010115-PA"/>
    </source>
</evidence>
<feature type="compositionally biased region" description="Basic and acidic residues" evidence="1">
    <location>
        <begin position="135"/>
        <end position="150"/>
    </location>
</feature>
<dbReference type="Proteomes" id="UP000075881">
    <property type="component" value="Unassembled WGS sequence"/>
</dbReference>
<feature type="compositionally biased region" description="Low complexity" evidence="1">
    <location>
        <begin position="261"/>
        <end position="283"/>
    </location>
</feature>
<reference evidence="3" key="1">
    <citation type="submission" date="2013-03" db="EMBL/GenBank/DDBJ databases">
        <title>The Genome Sequence of Anopheles christyi ACHKN1017.</title>
        <authorList>
            <consortium name="The Broad Institute Genomics Platform"/>
            <person name="Neafsey D.E."/>
            <person name="Besansky N."/>
            <person name="Walker B."/>
            <person name="Young S.K."/>
            <person name="Zeng Q."/>
            <person name="Gargeya S."/>
            <person name="Fitzgerald M."/>
            <person name="Haas B."/>
            <person name="Abouelleil A."/>
            <person name="Allen A.W."/>
            <person name="Alvarado L."/>
            <person name="Arachchi H.M."/>
            <person name="Berlin A.M."/>
            <person name="Chapman S.B."/>
            <person name="Gainer-Dewar J."/>
            <person name="Goldberg J."/>
            <person name="Griggs A."/>
            <person name="Gujja S."/>
            <person name="Hansen M."/>
            <person name="Howarth C."/>
            <person name="Imamovic A."/>
            <person name="Ireland A."/>
            <person name="Larimer J."/>
            <person name="McCowan C."/>
            <person name="Murphy C."/>
            <person name="Pearson M."/>
            <person name="Poon T.W."/>
            <person name="Priest M."/>
            <person name="Roberts A."/>
            <person name="Saif S."/>
            <person name="Shea T."/>
            <person name="Sisk P."/>
            <person name="Sykes S."/>
            <person name="Wortman J."/>
            <person name="Nusbaum C."/>
            <person name="Birren B."/>
        </authorList>
    </citation>
    <scope>NUCLEOTIDE SEQUENCE [LARGE SCALE GENOMIC DNA]</scope>
    <source>
        <strain evidence="3">ACHKN1017</strain>
    </source>
</reference>
<feature type="compositionally biased region" description="Polar residues" evidence="1">
    <location>
        <begin position="37"/>
        <end position="51"/>
    </location>
</feature>
<dbReference type="AlphaFoldDB" id="A0A182KH77"/>
<dbReference type="STRING" id="43041.A0A182KH77"/>